<evidence type="ECO:0000256" key="1">
    <source>
        <dbReference type="SAM" id="MobiDB-lite"/>
    </source>
</evidence>
<keyword evidence="2" id="KW-1133">Transmembrane helix</keyword>
<feature type="region of interest" description="Disordered" evidence="1">
    <location>
        <begin position="1"/>
        <end position="22"/>
    </location>
</feature>
<reference evidence="3" key="1">
    <citation type="submission" date="2020-02" db="EMBL/GenBank/DDBJ databases">
        <authorList>
            <person name="Meier V. D."/>
        </authorList>
    </citation>
    <scope>NUCLEOTIDE SEQUENCE</scope>
    <source>
        <strain evidence="3">AVDCRST_MAG59</strain>
    </source>
</reference>
<keyword evidence="2" id="KW-0472">Membrane</keyword>
<proteinExistence type="predicted"/>
<sequence length="83" mass="8768">MAATTPEPAQGLRPPPAADEDPAARVWDRGDVVLVGGSVLAAAAWLAWSFWWTAEQSKVWPWLAMLAILAAFTLGVGHALTGT</sequence>
<organism evidence="3">
    <name type="scientific">uncultured Thermomicrobiales bacterium</name>
    <dbReference type="NCBI Taxonomy" id="1645740"/>
    <lineage>
        <taxon>Bacteria</taxon>
        <taxon>Pseudomonadati</taxon>
        <taxon>Thermomicrobiota</taxon>
        <taxon>Thermomicrobia</taxon>
        <taxon>Thermomicrobiales</taxon>
        <taxon>environmental samples</taxon>
    </lineage>
</organism>
<dbReference type="AlphaFoldDB" id="A0A6J4VGB5"/>
<gene>
    <name evidence="3" type="ORF">AVDCRST_MAG59-4266</name>
</gene>
<evidence type="ECO:0000256" key="2">
    <source>
        <dbReference type="SAM" id="Phobius"/>
    </source>
</evidence>
<evidence type="ECO:0000313" key="3">
    <source>
        <dbReference type="EMBL" id="CAA9577211.1"/>
    </source>
</evidence>
<keyword evidence="2" id="KW-0812">Transmembrane</keyword>
<feature type="transmembrane region" description="Helical" evidence="2">
    <location>
        <begin position="32"/>
        <end position="53"/>
    </location>
</feature>
<feature type="transmembrane region" description="Helical" evidence="2">
    <location>
        <begin position="59"/>
        <end position="80"/>
    </location>
</feature>
<dbReference type="EMBL" id="CADCWF010000312">
    <property type="protein sequence ID" value="CAA9577211.1"/>
    <property type="molecule type" value="Genomic_DNA"/>
</dbReference>
<accession>A0A6J4VGB5</accession>
<protein>
    <submittedName>
        <fullName evidence="3">Uncharacterized protein</fullName>
    </submittedName>
</protein>
<name>A0A6J4VGB5_9BACT</name>